<dbReference type="Proteomes" id="UP001732700">
    <property type="component" value="Chromosome 7A"/>
</dbReference>
<name>A0ACD5ZP48_AVESA</name>
<reference evidence="1" key="2">
    <citation type="submission" date="2025-09" db="UniProtKB">
        <authorList>
            <consortium name="EnsemblPlants"/>
        </authorList>
    </citation>
    <scope>IDENTIFICATION</scope>
</reference>
<sequence length="224" mass="23732">MAEQGSKTASRWRKFRWLYVARLVVASVVSVVAVAVIVRAVVVMLRPEKLQLQLAGGLVAFDNILSLPPPNDTVTLTFVLRGNNPSGRASVEYGNVAVRLTEAAAAASSSSSSPATAATIAAFDLPKNIPVLQQTAHEVIVTVGLTPKQDLPMRYVRALYEGRAVAGAQMQLSGVLTTHVAMKATSVPTTYYCWPVSIAIGKVDPAATNGDVACFDEKDAPAHM</sequence>
<evidence type="ECO:0000313" key="1">
    <source>
        <dbReference type="EnsemblPlants" id="AVESA.00010b.r2.7AG1200170.1.CDS.1"/>
    </source>
</evidence>
<protein>
    <submittedName>
        <fullName evidence="1">Uncharacterized protein</fullName>
    </submittedName>
</protein>
<keyword evidence="2" id="KW-1185">Reference proteome</keyword>
<organism evidence="1 2">
    <name type="scientific">Avena sativa</name>
    <name type="common">Oat</name>
    <dbReference type="NCBI Taxonomy" id="4498"/>
    <lineage>
        <taxon>Eukaryota</taxon>
        <taxon>Viridiplantae</taxon>
        <taxon>Streptophyta</taxon>
        <taxon>Embryophyta</taxon>
        <taxon>Tracheophyta</taxon>
        <taxon>Spermatophyta</taxon>
        <taxon>Magnoliopsida</taxon>
        <taxon>Liliopsida</taxon>
        <taxon>Poales</taxon>
        <taxon>Poaceae</taxon>
        <taxon>BOP clade</taxon>
        <taxon>Pooideae</taxon>
        <taxon>Poodae</taxon>
        <taxon>Poeae</taxon>
        <taxon>Poeae Chloroplast Group 1 (Aveneae type)</taxon>
        <taxon>Aveninae</taxon>
        <taxon>Avena</taxon>
    </lineage>
</organism>
<accession>A0ACD5ZP48</accession>
<proteinExistence type="predicted"/>
<dbReference type="EnsemblPlants" id="AVESA.00010b.r2.7AG1200170.1">
    <property type="protein sequence ID" value="AVESA.00010b.r2.7AG1200170.1.CDS.1"/>
    <property type="gene ID" value="AVESA.00010b.r2.7AG1200170"/>
</dbReference>
<evidence type="ECO:0000313" key="2">
    <source>
        <dbReference type="Proteomes" id="UP001732700"/>
    </source>
</evidence>
<reference evidence="1" key="1">
    <citation type="submission" date="2021-05" db="EMBL/GenBank/DDBJ databases">
        <authorList>
            <person name="Scholz U."/>
            <person name="Mascher M."/>
            <person name="Fiebig A."/>
        </authorList>
    </citation>
    <scope>NUCLEOTIDE SEQUENCE [LARGE SCALE GENOMIC DNA]</scope>
</reference>